<sequence>MSKRIKLLCDPTMIFSTGTTTIRATDLTIEQAEEIESQYPGLYVQVIEEKPVEKPVSKPKAE</sequence>
<proteinExistence type="predicted"/>
<comment type="caution">
    <text evidence="1">The sequence shown here is derived from an EMBL/GenBank/DDBJ whole genome shotgun (WGS) entry which is preliminary data.</text>
</comment>
<protein>
    <submittedName>
        <fullName evidence="1">Uncharacterized protein</fullName>
    </submittedName>
</protein>
<organism evidence="1 2">
    <name type="scientific">Rudanella paleaurantiibacter</name>
    <dbReference type="NCBI Taxonomy" id="2614655"/>
    <lineage>
        <taxon>Bacteria</taxon>
        <taxon>Pseudomonadati</taxon>
        <taxon>Bacteroidota</taxon>
        <taxon>Cytophagia</taxon>
        <taxon>Cytophagales</taxon>
        <taxon>Cytophagaceae</taxon>
        <taxon>Rudanella</taxon>
    </lineage>
</organism>
<evidence type="ECO:0000313" key="1">
    <source>
        <dbReference type="EMBL" id="KAB7728002.1"/>
    </source>
</evidence>
<accession>A0A7J5TV23</accession>
<dbReference type="Proteomes" id="UP000488299">
    <property type="component" value="Unassembled WGS sequence"/>
</dbReference>
<name>A0A7J5TV23_9BACT</name>
<dbReference type="EMBL" id="WELI01000009">
    <property type="protein sequence ID" value="KAB7728002.1"/>
    <property type="molecule type" value="Genomic_DNA"/>
</dbReference>
<gene>
    <name evidence="1" type="ORF">F5984_19805</name>
</gene>
<evidence type="ECO:0000313" key="2">
    <source>
        <dbReference type="Proteomes" id="UP000488299"/>
    </source>
</evidence>
<keyword evidence="2" id="KW-1185">Reference proteome</keyword>
<dbReference type="AlphaFoldDB" id="A0A7J5TV23"/>
<dbReference type="RefSeq" id="WP_152125953.1">
    <property type="nucleotide sequence ID" value="NZ_WELI01000009.1"/>
</dbReference>
<reference evidence="1 2" key="1">
    <citation type="submission" date="2019-10" db="EMBL/GenBank/DDBJ databases">
        <title>Rudanella paleaurantiibacter sp. nov., isolated from sludge.</title>
        <authorList>
            <person name="Xu S.Q."/>
        </authorList>
    </citation>
    <scope>NUCLEOTIDE SEQUENCE [LARGE SCALE GENOMIC DNA]</scope>
    <source>
        <strain evidence="1 2">HX-22-17</strain>
    </source>
</reference>